<name>A0A2A6CYQ3_PRIPA</name>
<accession>A0A2A6CYQ3</accession>
<keyword evidence="2" id="KW-1185">Reference proteome</keyword>
<organism evidence="1 2">
    <name type="scientific">Pristionchus pacificus</name>
    <name type="common">Parasitic nematode worm</name>
    <dbReference type="NCBI Taxonomy" id="54126"/>
    <lineage>
        <taxon>Eukaryota</taxon>
        <taxon>Metazoa</taxon>
        <taxon>Ecdysozoa</taxon>
        <taxon>Nematoda</taxon>
        <taxon>Chromadorea</taxon>
        <taxon>Rhabditida</taxon>
        <taxon>Rhabditina</taxon>
        <taxon>Diplogasteromorpha</taxon>
        <taxon>Diplogasteroidea</taxon>
        <taxon>Neodiplogasteridae</taxon>
        <taxon>Pristionchus</taxon>
    </lineage>
</organism>
<proteinExistence type="predicted"/>
<reference evidence="1" key="2">
    <citation type="submission" date="2022-06" db="UniProtKB">
        <authorList>
            <consortium name="EnsemblMetazoa"/>
        </authorList>
    </citation>
    <scope>IDENTIFICATION</scope>
    <source>
        <strain evidence="1">PS312</strain>
    </source>
</reference>
<dbReference type="EnsemblMetazoa" id="PPA38807.1">
    <property type="protein sequence ID" value="PPA38807.1"/>
    <property type="gene ID" value="WBGene00277176"/>
</dbReference>
<evidence type="ECO:0000313" key="1">
    <source>
        <dbReference type="EnsemblMetazoa" id="PPA38807.1"/>
    </source>
</evidence>
<gene>
    <name evidence="1" type="primary">WBGene00277176</name>
</gene>
<dbReference type="AlphaFoldDB" id="A0A2A6CYQ3"/>
<reference evidence="2" key="1">
    <citation type="journal article" date="2008" name="Nat. Genet.">
        <title>The Pristionchus pacificus genome provides a unique perspective on nematode lifestyle and parasitism.</title>
        <authorList>
            <person name="Dieterich C."/>
            <person name="Clifton S.W."/>
            <person name="Schuster L.N."/>
            <person name="Chinwalla A."/>
            <person name="Delehaunty K."/>
            <person name="Dinkelacker I."/>
            <person name="Fulton L."/>
            <person name="Fulton R."/>
            <person name="Godfrey J."/>
            <person name="Minx P."/>
            <person name="Mitreva M."/>
            <person name="Roeseler W."/>
            <person name="Tian H."/>
            <person name="Witte H."/>
            <person name="Yang S.P."/>
            <person name="Wilson R.K."/>
            <person name="Sommer R.J."/>
        </authorList>
    </citation>
    <scope>NUCLEOTIDE SEQUENCE [LARGE SCALE GENOMIC DNA]</scope>
    <source>
        <strain evidence="2">PS312</strain>
    </source>
</reference>
<protein>
    <submittedName>
        <fullName evidence="1">Uncharacterized protein</fullName>
    </submittedName>
</protein>
<accession>A0A8R1YXH2</accession>
<sequence>MTTKHLTSVRCNEILYQYRILIKIVQKAVPLIFKMAIFDLFRIASRGNSNESEGGNCLSSERIGSDHEHFRILKRNWMDDESKNVCLAKE</sequence>
<evidence type="ECO:0000313" key="2">
    <source>
        <dbReference type="Proteomes" id="UP000005239"/>
    </source>
</evidence>
<dbReference type="Proteomes" id="UP000005239">
    <property type="component" value="Unassembled WGS sequence"/>
</dbReference>